<gene>
    <name evidence="1" type="ORF">LCGC14_0622730</name>
</gene>
<name>A0A0F9RNQ8_9ZZZZ</name>
<dbReference type="AlphaFoldDB" id="A0A0F9RNQ8"/>
<organism evidence="1">
    <name type="scientific">marine sediment metagenome</name>
    <dbReference type="NCBI Taxonomy" id="412755"/>
    <lineage>
        <taxon>unclassified sequences</taxon>
        <taxon>metagenomes</taxon>
        <taxon>ecological metagenomes</taxon>
    </lineage>
</organism>
<reference evidence="1" key="1">
    <citation type="journal article" date="2015" name="Nature">
        <title>Complex archaea that bridge the gap between prokaryotes and eukaryotes.</title>
        <authorList>
            <person name="Spang A."/>
            <person name="Saw J.H."/>
            <person name="Jorgensen S.L."/>
            <person name="Zaremba-Niedzwiedzka K."/>
            <person name="Martijn J."/>
            <person name="Lind A.E."/>
            <person name="van Eijk R."/>
            <person name="Schleper C."/>
            <person name="Guy L."/>
            <person name="Ettema T.J."/>
        </authorList>
    </citation>
    <scope>NUCLEOTIDE SEQUENCE</scope>
</reference>
<proteinExistence type="predicted"/>
<sequence length="78" mass="8815">MGNKICPKCKGKISYLRWSENAVRFGSFEKDGDYITDSVEGNGGMEYLCPECDEVLFTDEQEANDFLHTKIELAINSL</sequence>
<comment type="caution">
    <text evidence="1">The sequence shown here is derived from an EMBL/GenBank/DDBJ whole genome shotgun (WGS) entry which is preliminary data.</text>
</comment>
<evidence type="ECO:0000313" key="1">
    <source>
        <dbReference type="EMBL" id="KKN51457.1"/>
    </source>
</evidence>
<accession>A0A0F9RNQ8</accession>
<protein>
    <submittedName>
        <fullName evidence="1">Uncharacterized protein</fullName>
    </submittedName>
</protein>
<dbReference type="EMBL" id="LAZR01001063">
    <property type="protein sequence ID" value="KKN51457.1"/>
    <property type="molecule type" value="Genomic_DNA"/>
</dbReference>